<evidence type="ECO:0000313" key="3">
    <source>
        <dbReference type="Proteomes" id="UP001153712"/>
    </source>
</evidence>
<sequence>MSDRAAPVILSDEIEEHLIESFDRTAALQGRWAYLLMSLYIMNAESLSSSLGFDLYPYLWFNMLYGFAVLLVNRPTFTPVKIIPRVTVSILGSLMFNHATMNCFKWLSSYSLGGPYARAFCGFICGRIMMVHFQALLYHLDTRTTIPGVLVLRDIAFEQMYMRSHFRQ</sequence>
<proteinExistence type="predicted"/>
<name>A0A9N9TMF2_PHYSR</name>
<accession>A0A9N9TMF2</accession>
<keyword evidence="3" id="KW-1185">Reference proteome</keyword>
<evidence type="ECO:0000313" key="2">
    <source>
        <dbReference type="EMBL" id="CAG9861532.1"/>
    </source>
</evidence>
<dbReference type="AlphaFoldDB" id="A0A9N9TMF2"/>
<organism evidence="2 3">
    <name type="scientific">Phyllotreta striolata</name>
    <name type="common">Striped flea beetle</name>
    <name type="synonym">Crioceris striolata</name>
    <dbReference type="NCBI Taxonomy" id="444603"/>
    <lineage>
        <taxon>Eukaryota</taxon>
        <taxon>Metazoa</taxon>
        <taxon>Ecdysozoa</taxon>
        <taxon>Arthropoda</taxon>
        <taxon>Hexapoda</taxon>
        <taxon>Insecta</taxon>
        <taxon>Pterygota</taxon>
        <taxon>Neoptera</taxon>
        <taxon>Endopterygota</taxon>
        <taxon>Coleoptera</taxon>
        <taxon>Polyphaga</taxon>
        <taxon>Cucujiformia</taxon>
        <taxon>Chrysomeloidea</taxon>
        <taxon>Chrysomelidae</taxon>
        <taxon>Galerucinae</taxon>
        <taxon>Alticini</taxon>
        <taxon>Phyllotreta</taxon>
    </lineage>
</organism>
<keyword evidence="1" id="KW-1133">Transmembrane helix</keyword>
<feature type="transmembrane region" description="Helical" evidence="1">
    <location>
        <begin position="55"/>
        <end position="72"/>
    </location>
</feature>
<keyword evidence="1" id="KW-0472">Membrane</keyword>
<protein>
    <submittedName>
        <fullName evidence="2">Uncharacterized protein</fullName>
    </submittedName>
</protein>
<gene>
    <name evidence="2" type="ORF">PHYEVI_LOCUS7867</name>
</gene>
<dbReference type="OrthoDB" id="5915502at2759"/>
<keyword evidence="1" id="KW-0812">Transmembrane</keyword>
<evidence type="ECO:0000256" key="1">
    <source>
        <dbReference type="SAM" id="Phobius"/>
    </source>
</evidence>
<reference evidence="2" key="1">
    <citation type="submission" date="2022-01" db="EMBL/GenBank/DDBJ databases">
        <authorList>
            <person name="King R."/>
        </authorList>
    </citation>
    <scope>NUCLEOTIDE SEQUENCE</scope>
</reference>
<dbReference type="EMBL" id="OU900097">
    <property type="protein sequence ID" value="CAG9861532.1"/>
    <property type="molecule type" value="Genomic_DNA"/>
</dbReference>
<dbReference type="Proteomes" id="UP001153712">
    <property type="component" value="Chromosome 4"/>
</dbReference>